<dbReference type="EMBL" id="JAZDWU010000003">
    <property type="protein sequence ID" value="KAL0006899.1"/>
    <property type="molecule type" value="Genomic_DNA"/>
</dbReference>
<sequence length="199" mass="22149">MESKKSNRFNEAACPLNQVLQVSKERKLEFQLLHPVTPKLQHRKHTRWKPPDVDSFNVNYDGATFNEQGKAGFGVVIRNSEGAVMASLSQQVPLPATVDQVEALAARRAVEFALKVRITQAIIKRDSDIIFKDLTSPGLSLALHGHLIHDVKQLANAFTNISFTHVRCPGNTVPHGLARRAITMPNLTVWMEDVPSDIL</sequence>
<dbReference type="Pfam" id="PF13456">
    <property type="entry name" value="RVT_3"/>
    <property type="match status" value="1"/>
</dbReference>
<dbReference type="SUPFAM" id="SSF53098">
    <property type="entry name" value="Ribonuclease H-like"/>
    <property type="match status" value="1"/>
</dbReference>
<dbReference type="InterPro" id="IPR052929">
    <property type="entry name" value="RNase_H-like_EbsB-rel"/>
</dbReference>
<dbReference type="Gene3D" id="3.30.420.10">
    <property type="entry name" value="Ribonuclease H-like superfamily/Ribonuclease H"/>
    <property type="match status" value="1"/>
</dbReference>
<dbReference type="InterPro" id="IPR036397">
    <property type="entry name" value="RNaseH_sf"/>
</dbReference>
<accession>A0AAW2D9F3</accession>
<comment type="caution">
    <text evidence="2">The sequence shown here is derived from an EMBL/GenBank/DDBJ whole genome shotgun (WGS) entry which is preliminary data.</text>
</comment>
<reference evidence="2 3" key="1">
    <citation type="submission" date="2024-01" db="EMBL/GenBank/DDBJ databases">
        <title>A telomere-to-telomere, gap-free genome of sweet tea (Lithocarpus litseifolius).</title>
        <authorList>
            <person name="Zhou J."/>
        </authorList>
    </citation>
    <scope>NUCLEOTIDE SEQUENCE [LARGE SCALE GENOMIC DNA]</scope>
    <source>
        <strain evidence="2">Zhou-2022a</strain>
        <tissue evidence="2">Leaf</tissue>
    </source>
</reference>
<organism evidence="2 3">
    <name type="scientific">Lithocarpus litseifolius</name>
    <dbReference type="NCBI Taxonomy" id="425828"/>
    <lineage>
        <taxon>Eukaryota</taxon>
        <taxon>Viridiplantae</taxon>
        <taxon>Streptophyta</taxon>
        <taxon>Embryophyta</taxon>
        <taxon>Tracheophyta</taxon>
        <taxon>Spermatophyta</taxon>
        <taxon>Magnoliopsida</taxon>
        <taxon>eudicotyledons</taxon>
        <taxon>Gunneridae</taxon>
        <taxon>Pentapetalae</taxon>
        <taxon>rosids</taxon>
        <taxon>fabids</taxon>
        <taxon>Fagales</taxon>
        <taxon>Fagaceae</taxon>
        <taxon>Lithocarpus</taxon>
    </lineage>
</organism>
<name>A0AAW2D9F3_9ROSI</name>
<proteinExistence type="predicted"/>
<gene>
    <name evidence="2" type="ORF">SO802_008401</name>
</gene>
<feature type="domain" description="RNase H type-1" evidence="1">
    <location>
        <begin position="59"/>
        <end position="181"/>
    </location>
</feature>
<dbReference type="CDD" id="cd06222">
    <property type="entry name" value="RNase_H_like"/>
    <property type="match status" value="1"/>
</dbReference>
<dbReference type="InterPro" id="IPR012337">
    <property type="entry name" value="RNaseH-like_sf"/>
</dbReference>
<protein>
    <recommendedName>
        <fullName evidence="1">RNase H type-1 domain-containing protein</fullName>
    </recommendedName>
</protein>
<dbReference type="GO" id="GO:0004523">
    <property type="term" value="F:RNA-DNA hybrid ribonuclease activity"/>
    <property type="evidence" value="ECO:0007669"/>
    <property type="project" value="InterPro"/>
</dbReference>
<dbReference type="PANTHER" id="PTHR47074:SF48">
    <property type="entry name" value="POLYNUCLEOTIDYL TRANSFERASE, RIBONUCLEASE H-LIKE SUPERFAMILY PROTEIN"/>
    <property type="match status" value="1"/>
</dbReference>
<evidence type="ECO:0000313" key="2">
    <source>
        <dbReference type="EMBL" id="KAL0006899.1"/>
    </source>
</evidence>
<dbReference type="AlphaFoldDB" id="A0AAW2D9F3"/>
<keyword evidence="3" id="KW-1185">Reference proteome</keyword>
<dbReference type="Proteomes" id="UP001459277">
    <property type="component" value="Unassembled WGS sequence"/>
</dbReference>
<dbReference type="GO" id="GO:0003676">
    <property type="term" value="F:nucleic acid binding"/>
    <property type="evidence" value="ECO:0007669"/>
    <property type="project" value="InterPro"/>
</dbReference>
<evidence type="ECO:0000259" key="1">
    <source>
        <dbReference type="Pfam" id="PF13456"/>
    </source>
</evidence>
<dbReference type="InterPro" id="IPR002156">
    <property type="entry name" value="RNaseH_domain"/>
</dbReference>
<dbReference type="PANTHER" id="PTHR47074">
    <property type="entry name" value="BNAC02G40300D PROTEIN"/>
    <property type="match status" value="1"/>
</dbReference>
<evidence type="ECO:0000313" key="3">
    <source>
        <dbReference type="Proteomes" id="UP001459277"/>
    </source>
</evidence>
<dbReference type="InterPro" id="IPR044730">
    <property type="entry name" value="RNase_H-like_dom_plant"/>
</dbReference>